<comment type="caution">
    <text evidence="2">The sequence shown here is derived from an EMBL/GenBank/DDBJ whole genome shotgun (WGS) entry which is preliminary data.</text>
</comment>
<keyword evidence="3" id="KW-1185">Reference proteome</keyword>
<organism evidence="2 3">
    <name type="scientific">Pedobacter chinensis</name>
    <dbReference type="NCBI Taxonomy" id="2282421"/>
    <lineage>
        <taxon>Bacteria</taxon>
        <taxon>Pseudomonadati</taxon>
        <taxon>Bacteroidota</taxon>
        <taxon>Sphingobacteriia</taxon>
        <taxon>Sphingobacteriales</taxon>
        <taxon>Sphingobacteriaceae</taxon>
        <taxon>Pedobacter</taxon>
    </lineage>
</organism>
<evidence type="ECO:0000313" key="3">
    <source>
        <dbReference type="Proteomes" id="UP000253961"/>
    </source>
</evidence>
<feature type="domain" description="Bacterial bifunctional deaminase-reductase C-terminal" evidence="1">
    <location>
        <begin position="3"/>
        <end position="174"/>
    </location>
</feature>
<dbReference type="PANTHER" id="PTHR38011:SF11">
    <property type="entry name" value="2,5-DIAMINO-6-RIBOSYLAMINO-4(3H)-PYRIMIDINONE 5'-PHOSPHATE REDUCTASE"/>
    <property type="match status" value="1"/>
</dbReference>
<accession>A0A369PSG5</accession>
<dbReference type="RefSeq" id="WP_115403949.1">
    <property type="nucleotide sequence ID" value="NZ_QPKV01000007.1"/>
</dbReference>
<protein>
    <submittedName>
        <fullName evidence="2">Dihydrofolate reductase</fullName>
    </submittedName>
</protein>
<dbReference type="InterPro" id="IPR002734">
    <property type="entry name" value="RibDG_C"/>
</dbReference>
<dbReference type="InterPro" id="IPR050765">
    <property type="entry name" value="Riboflavin_Biosynth_HTPR"/>
</dbReference>
<dbReference type="InterPro" id="IPR024072">
    <property type="entry name" value="DHFR-like_dom_sf"/>
</dbReference>
<proteinExistence type="predicted"/>
<dbReference type="GO" id="GO:0009231">
    <property type="term" value="P:riboflavin biosynthetic process"/>
    <property type="evidence" value="ECO:0007669"/>
    <property type="project" value="InterPro"/>
</dbReference>
<dbReference type="PANTHER" id="PTHR38011">
    <property type="entry name" value="DIHYDROFOLATE REDUCTASE FAMILY PROTEIN (AFU_ORTHOLOGUE AFUA_8G06820)"/>
    <property type="match status" value="1"/>
</dbReference>
<dbReference type="GO" id="GO:0008703">
    <property type="term" value="F:5-amino-6-(5-phosphoribosylamino)uracil reductase activity"/>
    <property type="evidence" value="ECO:0007669"/>
    <property type="project" value="InterPro"/>
</dbReference>
<sequence length="184" mass="20826">MSKIIAAINMTLDGFCDYTAGISDEELHQHYAELLDNADAILYGRITFQLMKFWQTLIENPSSEKSMDDFAITIDKVPKIVFSHTLKDLEWESAELSKHSLAGTVLELKQQLNNDVLIGSRSLILQLMNLNLIDEYQICVHPVVIGKGLPLFDKINERTVLKLLKTKNFGSGAIMLYYKCADSR</sequence>
<dbReference type="Gene3D" id="3.40.430.10">
    <property type="entry name" value="Dihydrofolate Reductase, subunit A"/>
    <property type="match status" value="1"/>
</dbReference>
<dbReference type="EMBL" id="QPKV01000007">
    <property type="protein sequence ID" value="RDC55252.1"/>
    <property type="molecule type" value="Genomic_DNA"/>
</dbReference>
<dbReference type="OrthoDB" id="195113at2"/>
<dbReference type="Proteomes" id="UP000253961">
    <property type="component" value="Unassembled WGS sequence"/>
</dbReference>
<evidence type="ECO:0000259" key="1">
    <source>
        <dbReference type="Pfam" id="PF01872"/>
    </source>
</evidence>
<dbReference type="Pfam" id="PF01872">
    <property type="entry name" value="RibD_C"/>
    <property type="match status" value="1"/>
</dbReference>
<reference evidence="2 3" key="1">
    <citation type="submission" date="2018-07" db="EMBL/GenBank/DDBJ databases">
        <title>Pedobacter sp. nov., isolated from soil.</title>
        <authorList>
            <person name="Zhou L.Y."/>
            <person name="Du Z.J."/>
        </authorList>
    </citation>
    <scope>NUCLEOTIDE SEQUENCE [LARGE SCALE GENOMIC DNA]</scope>
    <source>
        <strain evidence="2 3">JDX94</strain>
    </source>
</reference>
<dbReference type="AlphaFoldDB" id="A0A369PSG5"/>
<name>A0A369PSG5_9SPHI</name>
<dbReference type="SUPFAM" id="SSF53597">
    <property type="entry name" value="Dihydrofolate reductase-like"/>
    <property type="match status" value="1"/>
</dbReference>
<evidence type="ECO:0000313" key="2">
    <source>
        <dbReference type="EMBL" id="RDC55252.1"/>
    </source>
</evidence>
<gene>
    <name evidence="2" type="ORF">DU508_16885</name>
</gene>